<feature type="region of interest" description="Disordered" evidence="10">
    <location>
        <begin position="1"/>
        <end position="24"/>
    </location>
</feature>
<feature type="region of interest" description="Disordered" evidence="10">
    <location>
        <begin position="192"/>
        <end position="219"/>
    </location>
</feature>
<dbReference type="InterPro" id="IPR001050">
    <property type="entry name" value="Syndecan"/>
</dbReference>
<proteinExistence type="inferred from homology"/>
<evidence type="ECO:0000259" key="12">
    <source>
        <dbReference type="SMART" id="SM00294"/>
    </source>
</evidence>
<feature type="transmembrane region" description="Helical" evidence="11">
    <location>
        <begin position="267"/>
        <end position="291"/>
    </location>
</feature>
<keyword evidence="7 9" id="KW-0325">Glycoprotein</keyword>
<dbReference type="EMBL" id="KQ459465">
    <property type="protein sequence ID" value="KPJ00246.1"/>
    <property type="molecule type" value="Genomic_DNA"/>
</dbReference>
<name>A0A194Q9Z2_PAPXU</name>
<evidence type="ECO:0000313" key="13">
    <source>
        <dbReference type="EMBL" id="KPJ00246.1"/>
    </source>
</evidence>
<keyword evidence="6 11" id="KW-0472">Membrane</keyword>
<dbReference type="InterPro" id="IPR003585">
    <property type="entry name" value="Neurexin-like"/>
</dbReference>
<keyword evidence="4 9" id="KW-0654">Proteoglycan</keyword>
<keyword evidence="3 9" id="KW-0812">Transmembrane</keyword>
<keyword evidence="5 11" id="KW-1133">Transmembrane helix</keyword>
<reference evidence="13 14" key="1">
    <citation type="journal article" date="2015" name="Nat. Commun.">
        <title>Outbred genome sequencing and CRISPR/Cas9 gene editing in butterflies.</title>
        <authorList>
            <person name="Li X."/>
            <person name="Fan D."/>
            <person name="Zhang W."/>
            <person name="Liu G."/>
            <person name="Zhang L."/>
            <person name="Zhao L."/>
            <person name="Fang X."/>
            <person name="Chen L."/>
            <person name="Dong Y."/>
            <person name="Chen Y."/>
            <person name="Ding Y."/>
            <person name="Zhao R."/>
            <person name="Feng M."/>
            <person name="Zhu Y."/>
            <person name="Feng Y."/>
            <person name="Jiang X."/>
            <person name="Zhu D."/>
            <person name="Xiang H."/>
            <person name="Feng X."/>
            <person name="Li S."/>
            <person name="Wang J."/>
            <person name="Zhang G."/>
            <person name="Kronforst M.R."/>
            <person name="Wang W."/>
        </authorList>
    </citation>
    <scope>NUCLEOTIDE SEQUENCE [LARGE SCALE GENOMIC DNA]</scope>
    <source>
        <strain evidence="13">Ya'a_city_454_Px</strain>
        <tissue evidence="13">Whole body</tissue>
    </source>
</reference>
<dbReference type="PANTHER" id="PTHR10915">
    <property type="entry name" value="SYNDECAN"/>
    <property type="match status" value="1"/>
</dbReference>
<evidence type="ECO:0000256" key="7">
    <source>
        <dbReference type="ARBA" id="ARBA00023180"/>
    </source>
</evidence>
<comment type="similarity">
    <text evidence="2 9">Belongs to the syndecan proteoglycan family.</text>
</comment>
<evidence type="ECO:0000256" key="2">
    <source>
        <dbReference type="ARBA" id="ARBA00005343"/>
    </source>
</evidence>
<feature type="compositionally biased region" description="Pro residues" evidence="10">
    <location>
        <begin position="165"/>
        <end position="174"/>
    </location>
</feature>
<comment type="subcellular location">
    <subcellularLocation>
        <location evidence="1 9">Membrane</location>
        <topology evidence="1 9">Single-pass type I membrane protein</topology>
    </subcellularLocation>
</comment>
<feature type="region of interest" description="Disordered" evidence="10">
    <location>
        <begin position="72"/>
        <end position="179"/>
    </location>
</feature>
<gene>
    <name evidence="13" type="ORF">RR46_02634</name>
</gene>
<dbReference type="AlphaFoldDB" id="A0A194Q9Z2"/>
<feature type="compositionally biased region" description="Gly residues" evidence="10">
    <location>
        <begin position="195"/>
        <end position="205"/>
    </location>
</feature>
<dbReference type="STRING" id="66420.A0A194Q9Z2"/>
<dbReference type="Pfam" id="PF01034">
    <property type="entry name" value="Syndecan"/>
    <property type="match status" value="1"/>
</dbReference>
<dbReference type="PANTHER" id="PTHR10915:SF1">
    <property type="entry name" value="SYNDECAN"/>
    <property type="match status" value="1"/>
</dbReference>
<evidence type="ECO:0000256" key="4">
    <source>
        <dbReference type="ARBA" id="ARBA00022974"/>
    </source>
</evidence>
<feature type="compositionally biased region" description="Pro residues" evidence="10">
    <location>
        <begin position="145"/>
        <end position="155"/>
    </location>
</feature>
<evidence type="ECO:0000256" key="11">
    <source>
        <dbReference type="SAM" id="Phobius"/>
    </source>
</evidence>
<evidence type="ECO:0000256" key="6">
    <source>
        <dbReference type="ARBA" id="ARBA00023136"/>
    </source>
</evidence>
<keyword evidence="8 9" id="KW-0357">Heparan sulfate</keyword>
<feature type="domain" description="Neurexin/syndecan/glycophorin C" evidence="12">
    <location>
        <begin position="290"/>
        <end position="308"/>
    </location>
</feature>
<organism evidence="13 14">
    <name type="scientific">Papilio xuthus</name>
    <name type="common">Asian swallowtail butterfly</name>
    <dbReference type="NCBI Taxonomy" id="66420"/>
    <lineage>
        <taxon>Eukaryota</taxon>
        <taxon>Metazoa</taxon>
        <taxon>Ecdysozoa</taxon>
        <taxon>Arthropoda</taxon>
        <taxon>Hexapoda</taxon>
        <taxon>Insecta</taxon>
        <taxon>Pterygota</taxon>
        <taxon>Neoptera</taxon>
        <taxon>Endopterygota</taxon>
        <taxon>Lepidoptera</taxon>
        <taxon>Glossata</taxon>
        <taxon>Ditrysia</taxon>
        <taxon>Papilionoidea</taxon>
        <taxon>Papilionidae</taxon>
        <taxon>Papilioninae</taxon>
        <taxon>Papilio</taxon>
    </lineage>
</organism>
<dbReference type="GO" id="GO:0016477">
    <property type="term" value="P:cell migration"/>
    <property type="evidence" value="ECO:0007669"/>
    <property type="project" value="TreeGrafter"/>
</dbReference>
<feature type="compositionally biased region" description="Pro residues" evidence="10">
    <location>
        <begin position="7"/>
        <end position="21"/>
    </location>
</feature>
<dbReference type="InterPro" id="IPR027789">
    <property type="entry name" value="Syndecan/Neurexin_dom"/>
</dbReference>
<dbReference type="Proteomes" id="UP000053268">
    <property type="component" value="Unassembled WGS sequence"/>
</dbReference>
<dbReference type="PROSITE" id="PS00964">
    <property type="entry name" value="SYNDECAN"/>
    <property type="match status" value="1"/>
</dbReference>
<evidence type="ECO:0000256" key="9">
    <source>
        <dbReference type="RuleBase" id="RU000649"/>
    </source>
</evidence>
<sequence>MRKARTSPPPLPLSAPRPPPTSVKAYRSHHEHYTTYANRSALPHLRVQLYQSRKHAEETVSAQPTEITVHIQHDGAAPDRDVFIDDDSGSGLGIDEASGSGWGPGPGVDDEDGRGSGDGAVRPALSGLPEDDEDFAPRTTAAPGTPAPPPDYPDLPEPDNALPTPTGPEPPIPTPKVQQPDLVSPRILKGQEAGEAGGEPHGAGGEQPSRPDVTDINISGEDVGQDIDQVPSGTHIETEARPADTGVFIMNAKPEDRATSFFAQPGILAAVIGGAVVGLLCAILVVMFIVYRMRKKDEGSYALDEPKRSPAAASYGKGHNNREFYA</sequence>
<feature type="compositionally biased region" description="Basic and acidic residues" evidence="10">
    <location>
        <begin position="72"/>
        <end position="83"/>
    </location>
</feature>
<protein>
    <recommendedName>
        <fullName evidence="9">Syndecan</fullName>
    </recommendedName>
</protein>
<comment type="function">
    <text evidence="9">Cell surface proteoglycan.</text>
</comment>
<evidence type="ECO:0000256" key="1">
    <source>
        <dbReference type="ARBA" id="ARBA00004479"/>
    </source>
</evidence>
<evidence type="ECO:0000256" key="3">
    <source>
        <dbReference type="ARBA" id="ARBA00022692"/>
    </source>
</evidence>
<evidence type="ECO:0000256" key="10">
    <source>
        <dbReference type="SAM" id="MobiDB-lite"/>
    </source>
</evidence>
<dbReference type="GO" id="GO:0016020">
    <property type="term" value="C:membrane"/>
    <property type="evidence" value="ECO:0007669"/>
    <property type="project" value="UniProtKB-SubCell"/>
</dbReference>
<dbReference type="GO" id="GO:0009986">
    <property type="term" value="C:cell surface"/>
    <property type="evidence" value="ECO:0007669"/>
    <property type="project" value="TreeGrafter"/>
</dbReference>
<keyword evidence="14" id="KW-1185">Reference proteome</keyword>
<feature type="region of interest" description="Disordered" evidence="10">
    <location>
        <begin position="300"/>
        <end position="326"/>
    </location>
</feature>
<evidence type="ECO:0000256" key="5">
    <source>
        <dbReference type="ARBA" id="ARBA00022989"/>
    </source>
</evidence>
<evidence type="ECO:0000313" key="14">
    <source>
        <dbReference type="Proteomes" id="UP000053268"/>
    </source>
</evidence>
<accession>A0A194Q9Z2</accession>
<dbReference type="SMART" id="SM00294">
    <property type="entry name" value="4.1m"/>
    <property type="match status" value="1"/>
</dbReference>
<dbReference type="InterPro" id="IPR030479">
    <property type="entry name" value="Syndecan_CS"/>
</dbReference>
<evidence type="ECO:0000256" key="8">
    <source>
        <dbReference type="ARBA" id="ARBA00023207"/>
    </source>
</evidence>